<dbReference type="EMBL" id="AP012167">
    <property type="protein sequence ID" value="BAN06699.1"/>
    <property type="molecule type" value="Genomic_DNA"/>
</dbReference>
<dbReference type="PANTHER" id="PTHR32120:SF10">
    <property type="entry name" value="SMALL RIBOSOMAL SUBUNIT BIOGENESIS GTPASE RSGA"/>
    <property type="match status" value="1"/>
</dbReference>
<comment type="subunit">
    <text evidence="10">Monomer. Associates with 30S ribosomal subunit, binds 16S rRNA.</text>
</comment>
<dbReference type="Pfam" id="PF03193">
    <property type="entry name" value="RsgA_GTPase"/>
    <property type="match status" value="1"/>
</dbReference>
<keyword evidence="5 10" id="KW-0547">Nucleotide-binding</keyword>
<evidence type="ECO:0000256" key="9">
    <source>
        <dbReference type="ARBA" id="ARBA00023134"/>
    </source>
</evidence>
<dbReference type="PANTHER" id="PTHR32120">
    <property type="entry name" value="SMALL RIBOSOMAL SUBUNIT BIOGENESIS GTPASE RSGA"/>
    <property type="match status" value="1"/>
</dbReference>
<dbReference type="GO" id="GO:0046872">
    <property type="term" value="F:metal ion binding"/>
    <property type="evidence" value="ECO:0007669"/>
    <property type="project" value="UniProtKB-KW"/>
</dbReference>
<proteinExistence type="inferred from homology"/>
<dbReference type="CDD" id="cd01854">
    <property type="entry name" value="YjeQ_EngC"/>
    <property type="match status" value="1"/>
</dbReference>
<organism evidence="13 14">
    <name type="scientific">Levilactobacillus brevis KB290</name>
    <dbReference type="NCBI Taxonomy" id="1001583"/>
    <lineage>
        <taxon>Bacteria</taxon>
        <taxon>Bacillati</taxon>
        <taxon>Bacillota</taxon>
        <taxon>Bacilli</taxon>
        <taxon>Lactobacillales</taxon>
        <taxon>Lactobacillaceae</taxon>
        <taxon>Levilactobacillus</taxon>
    </lineage>
</organism>
<dbReference type="PATRIC" id="fig|1001583.3.peg.1049"/>
<evidence type="ECO:0000256" key="8">
    <source>
        <dbReference type="ARBA" id="ARBA00022884"/>
    </source>
</evidence>
<keyword evidence="3 10" id="KW-0479">Metal-binding</keyword>
<dbReference type="NCBIfam" id="TIGR00157">
    <property type="entry name" value="ribosome small subunit-dependent GTPase A"/>
    <property type="match status" value="1"/>
</dbReference>
<evidence type="ECO:0000256" key="7">
    <source>
        <dbReference type="ARBA" id="ARBA00022833"/>
    </source>
</evidence>
<dbReference type="EC" id="3.6.1.-" evidence="10"/>
<feature type="binding site" evidence="10">
    <location>
        <position position="295"/>
    </location>
    <ligand>
        <name>Zn(2+)</name>
        <dbReference type="ChEBI" id="CHEBI:29105"/>
    </ligand>
</feature>
<dbReference type="InterPro" id="IPR027417">
    <property type="entry name" value="P-loop_NTPase"/>
</dbReference>
<evidence type="ECO:0000259" key="11">
    <source>
        <dbReference type="PROSITE" id="PS50936"/>
    </source>
</evidence>
<protein>
    <recommendedName>
        <fullName evidence="10">Small ribosomal subunit biogenesis GTPase RsgA</fullName>
        <ecNumber evidence="10">3.6.1.-</ecNumber>
    </recommendedName>
</protein>
<evidence type="ECO:0000256" key="6">
    <source>
        <dbReference type="ARBA" id="ARBA00022801"/>
    </source>
</evidence>
<keyword evidence="4 10" id="KW-0699">rRNA-binding</keyword>
<accession>M5AD70</accession>
<comment type="subcellular location">
    <subcellularLocation>
        <location evidence="10">Cytoplasm</location>
    </subcellularLocation>
</comment>
<keyword evidence="1 10" id="KW-0963">Cytoplasm</keyword>
<reference evidence="13 14" key="1">
    <citation type="journal article" date="2013" name="PLoS ONE">
        <title>Genomic Analysis by Deep Sequencing of the Probiotic Lactobacillus brevis KB290 Harboring Nine Plasmids Reveals Genomic Stability.</title>
        <authorList>
            <person name="Fukao M."/>
            <person name="Oshima K."/>
            <person name="Morita H."/>
            <person name="Toh H."/>
            <person name="Suda W."/>
            <person name="Kim S.W."/>
            <person name="Suzuki S."/>
            <person name="Yakabe T."/>
            <person name="Hattori M."/>
            <person name="Yajima N."/>
        </authorList>
    </citation>
    <scope>NUCLEOTIDE SEQUENCE [LARGE SCALE GENOMIC DNA]</scope>
    <source>
        <strain evidence="13 14">KB290</strain>
    </source>
</reference>
<dbReference type="PROSITE" id="PS51721">
    <property type="entry name" value="G_CP"/>
    <property type="match status" value="1"/>
</dbReference>
<dbReference type="HAMAP" id="MF_01820">
    <property type="entry name" value="GTPase_RsgA"/>
    <property type="match status" value="1"/>
</dbReference>
<dbReference type="GO" id="GO:0003924">
    <property type="term" value="F:GTPase activity"/>
    <property type="evidence" value="ECO:0007669"/>
    <property type="project" value="UniProtKB-UniRule"/>
</dbReference>
<comment type="caution">
    <text evidence="10">Lacks conserved residue(s) required for the propagation of feature annotation.</text>
</comment>
<dbReference type="Gene3D" id="1.10.40.50">
    <property type="entry name" value="Probable gtpase engc, domain 3"/>
    <property type="match status" value="1"/>
</dbReference>
<comment type="cofactor">
    <cofactor evidence="10">
        <name>Zn(2+)</name>
        <dbReference type="ChEBI" id="CHEBI:29105"/>
    </cofactor>
    <text evidence="10">Binds 1 zinc ion per subunit.</text>
</comment>
<sequence length="354" mass="38620">MSNSNLLSYGVTSTLIHQFADISDRQVGRIVRQERQQYQVITAVGVVSAQTSGRFNHHVLDTSDFPVIGDFVGIQLTPTKDAAIIHQELPRNSLFVRQAAGTTHQVQSVAANVNVALICMSLNHDFNPHRLERYLTVCWDSGATPVVVLTKSDLCSDTEAKLAVIAPMTLGVTVLTTTTTTANGLAPLQTFLQAGQTFALLGSSGVGKSILINRLLGKTIITTDGLRNDDKGHHTTTSRELYQLSSGALMIDTPGMRALGLWGADTGLAQNFSDVADLIRHCRFRNCHHQTEPGCAVKAALATGQLTTERGQSYQKLQAENAYSHDTQAYLAQKQRTEVANAKQIRQIYHPKHY</sequence>
<comment type="function">
    <text evidence="10">One of several proteins that assist in the late maturation steps of the functional core of the 30S ribosomal subunit. Helps release RbfA from mature subunits. May play a role in the assembly of ribosomal proteins into the subunit. Circularly permuted GTPase that catalyzes slow GTP hydrolysis, GTPase activity is stimulated by the 30S ribosomal subunit.</text>
</comment>
<evidence type="ECO:0000259" key="12">
    <source>
        <dbReference type="PROSITE" id="PS51721"/>
    </source>
</evidence>
<feature type="binding site" evidence="10">
    <location>
        <position position="287"/>
    </location>
    <ligand>
        <name>Zn(2+)</name>
        <dbReference type="ChEBI" id="CHEBI:29105"/>
    </ligand>
</feature>
<evidence type="ECO:0000256" key="3">
    <source>
        <dbReference type="ARBA" id="ARBA00022723"/>
    </source>
</evidence>
<evidence type="ECO:0000256" key="1">
    <source>
        <dbReference type="ARBA" id="ARBA00022490"/>
    </source>
</evidence>
<keyword evidence="9 10" id="KW-0342">GTP-binding</keyword>
<feature type="binding site" evidence="10">
    <location>
        <begin position="150"/>
        <end position="153"/>
    </location>
    <ligand>
        <name>GTP</name>
        <dbReference type="ChEBI" id="CHEBI:37565"/>
    </ligand>
</feature>
<dbReference type="GO" id="GO:0005525">
    <property type="term" value="F:GTP binding"/>
    <property type="evidence" value="ECO:0007669"/>
    <property type="project" value="UniProtKB-UniRule"/>
</dbReference>
<feature type="binding site" evidence="10">
    <location>
        <position position="289"/>
    </location>
    <ligand>
        <name>Zn(2+)</name>
        <dbReference type="ChEBI" id="CHEBI:29105"/>
    </ligand>
</feature>
<evidence type="ECO:0000256" key="5">
    <source>
        <dbReference type="ARBA" id="ARBA00022741"/>
    </source>
</evidence>
<dbReference type="HOGENOM" id="CLU_033617_0_1_9"/>
<feature type="domain" description="CP-type G" evidence="12">
    <location>
        <begin position="103"/>
        <end position="259"/>
    </location>
</feature>
<gene>
    <name evidence="10" type="primary">rsgA</name>
    <name evidence="13" type="ORF">LVISKB_1064</name>
</gene>
<dbReference type="GO" id="GO:0019843">
    <property type="term" value="F:rRNA binding"/>
    <property type="evidence" value="ECO:0007669"/>
    <property type="project" value="UniProtKB-KW"/>
</dbReference>
<dbReference type="RefSeq" id="WP_015473681.1">
    <property type="nucleotide sequence ID" value="NC_020819.1"/>
</dbReference>
<evidence type="ECO:0000256" key="10">
    <source>
        <dbReference type="HAMAP-Rule" id="MF_01820"/>
    </source>
</evidence>
<evidence type="ECO:0000313" key="13">
    <source>
        <dbReference type="EMBL" id="BAN06699.1"/>
    </source>
</evidence>
<keyword evidence="2 10" id="KW-0690">Ribosome biogenesis</keyword>
<dbReference type="SUPFAM" id="SSF52540">
    <property type="entry name" value="P-loop containing nucleoside triphosphate hydrolases"/>
    <property type="match status" value="1"/>
</dbReference>
<dbReference type="InterPro" id="IPR010914">
    <property type="entry name" value="RsgA_GTPase_dom"/>
</dbReference>
<keyword evidence="8 10" id="KW-0694">RNA-binding</keyword>
<keyword evidence="6 10" id="KW-0378">Hydrolase</keyword>
<feature type="domain" description="EngC GTPase" evidence="11">
    <location>
        <begin position="111"/>
        <end position="257"/>
    </location>
</feature>
<name>M5AD70_LEVBR</name>
<dbReference type="InterPro" id="IPR030378">
    <property type="entry name" value="G_CP_dom"/>
</dbReference>
<evidence type="ECO:0000313" key="14">
    <source>
        <dbReference type="Proteomes" id="UP000012042"/>
    </source>
</evidence>
<dbReference type="PROSITE" id="PS50936">
    <property type="entry name" value="ENGC_GTPASE"/>
    <property type="match status" value="1"/>
</dbReference>
<dbReference type="Proteomes" id="UP000012042">
    <property type="component" value="Chromosome"/>
</dbReference>
<evidence type="ECO:0000256" key="4">
    <source>
        <dbReference type="ARBA" id="ARBA00022730"/>
    </source>
</evidence>
<dbReference type="GO" id="GO:0005737">
    <property type="term" value="C:cytoplasm"/>
    <property type="evidence" value="ECO:0007669"/>
    <property type="project" value="UniProtKB-SubCell"/>
</dbReference>
<evidence type="ECO:0000256" key="2">
    <source>
        <dbReference type="ARBA" id="ARBA00022517"/>
    </source>
</evidence>
<comment type="similarity">
    <text evidence="10">Belongs to the TRAFAC class YlqF/YawG GTPase family. RsgA subfamily.</text>
</comment>
<dbReference type="KEGG" id="lbk:LVISKB_1064"/>
<dbReference type="InterPro" id="IPR004881">
    <property type="entry name" value="Ribosome_biogen_GTPase_RsgA"/>
</dbReference>
<keyword evidence="7 10" id="KW-0862">Zinc</keyword>
<feature type="binding site" evidence="10">
    <location>
        <position position="282"/>
    </location>
    <ligand>
        <name>Zn(2+)</name>
        <dbReference type="ChEBI" id="CHEBI:29105"/>
    </ligand>
</feature>
<dbReference type="AlphaFoldDB" id="M5AD70"/>
<dbReference type="Gene3D" id="3.40.50.300">
    <property type="entry name" value="P-loop containing nucleotide triphosphate hydrolases"/>
    <property type="match status" value="1"/>
</dbReference>
<dbReference type="GO" id="GO:0042274">
    <property type="term" value="P:ribosomal small subunit biogenesis"/>
    <property type="evidence" value="ECO:0007669"/>
    <property type="project" value="UniProtKB-UniRule"/>
</dbReference>